<dbReference type="Proteomes" id="UP000299102">
    <property type="component" value="Unassembled WGS sequence"/>
</dbReference>
<proteinExistence type="predicted"/>
<reference evidence="1 2" key="1">
    <citation type="journal article" date="2019" name="Commun. Biol.">
        <title>The bagworm genome reveals a unique fibroin gene that provides high tensile strength.</title>
        <authorList>
            <person name="Kono N."/>
            <person name="Nakamura H."/>
            <person name="Ohtoshi R."/>
            <person name="Tomita M."/>
            <person name="Numata K."/>
            <person name="Arakawa K."/>
        </authorList>
    </citation>
    <scope>NUCLEOTIDE SEQUENCE [LARGE SCALE GENOMIC DNA]</scope>
</reference>
<dbReference type="OrthoDB" id="425681at2759"/>
<comment type="caution">
    <text evidence="1">The sequence shown here is derived from an EMBL/GenBank/DDBJ whole genome shotgun (WGS) entry which is preliminary data.</text>
</comment>
<evidence type="ECO:0000313" key="2">
    <source>
        <dbReference type="Proteomes" id="UP000299102"/>
    </source>
</evidence>
<evidence type="ECO:0000313" key="1">
    <source>
        <dbReference type="EMBL" id="GBP91203.1"/>
    </source>
</evidence>
<dbReference type="AlphaFoldDB" id="A0A4C1ZWI0"/>
<keyword evidence="2" id="KW-1185">Reference proteome</keyword>
<accession>A0A4C1ZWI0</accession>
<name>A0A4C1ZWI0_EUMVA</name>
<sequence length="188" mass="21656">MQNRQCRGRGADNPMEAASNLKKTLFFGRFSRFVLLIWIRRREQALHYVNMSSIRLDTIDTDGRLCRQISMNRLSSHGEAKRRCVISLRISNKSVYASFVLTKSLEPLYSESWVWQNKSESRINAMEMRSLRYICGLSRKDRCRNNGLKEDVVTRVERGTMPDPGCQVLGISAMSPLMPGASFRIEFP</sequence>
<organism evidence="1 2">
    <name type="scientific">Eumeta variegata</name>
    <name type="common">Bagworm moth</name>
    <name type="synonym">Eumeta japonica</name>
    <dbReference type="NCBI Taxonomy" id="151549"/>
    <lineage>
        <taxon>Eukaryota</taxon>
        <taxon>Metazoa</taxon>
        <taxon>Ecdysozoa</taxon>
        <taxon>Arthropoda</taxon>
        <taxon>Hexapoda</taxon>
        <taxon>Insecta</taxon>
        <taxon>Pterygota</taxon>
        <taxon>Neoptera</taxon>
        <taxon>Endopterygota</taxon>
        <taxon>Lepidoptera</taxon>
        <taxon>Glossata</taxon>
        <taxon>Ditrysia</taxon>
        <taxon>Tineoidea</taxon>
        <taxon>Psychidae</taxon>
        <taxon>Oiketicinae</taxon>
        <taxon>Eumeta</taxon>
    </lineage>
</organism>
<gene>
    <name evidence="1" type="ORF">EVAR_68766_1</name>
</gene>
<dbReference type="EMBL" id="BGZK01002151">
    <property type="protein sequence ID" value="GBP91203.1"/>
    <property type="molecule type" value="Genomic_DNA"/>
</dbReference>
<protein>
    <submittedName>
        <fullName evidence="1">Uncharacterized protein</fullName>
    </submittedName>
</protein>